<evidence type="ECO:0008006" key="4">
    <source>
        <dbReference type="Google" id="ProtNLM"/>
    </source>
</evidence>
<sequence length="697" mass="73270">MLVALGWIVTGLRADSGDLHEAPVVLVGPDVVTAPLLKQANAVPGRPFSAGAVEDRGEAAELLASGDVVAVITLDLSGTEDELRLATAHRPELARAVRAEVGRIERTHGRTVALVENEDRFEERSFAGVTFATALAGFLLVCVVSLVWGPLARTLPRLLARLTALAALAVGAGLGGWLLTAGAPAEERMLIGSVLAATVVAAGALTFACEVIGGLPGLLLAATVIVAGPAPLLLAGDRLLLDEPWSTGSRWTVAGAAESLVWAAAGHGRTGIIQPVVTIAGSALLGLIVLVASRWLLRGLVAPQGAPVSVGVWRRNLGVVLASATCLTVLVTAVTSALHAETVPRPLASLASTTQCVPSGPVEDVDDLNRITRLRAEPALQGGDVGVSADLGDGRSIWMFGDTLRDKDLPGAGFVRNSMLLVEPDCLRVVLPESGGAIIPDRGDGVGYWPMSVTTLDKPGYALVVVAAQRVRTTSEDVFGFEALGPAVAQFVVPDGGVPQLISVTDIGADDADTRRPMWGAAAAVSGEWLYLYGTAREPHPQLGTGFALHVARVEPDHVADPQRWTYWNGDSWTRRAKESSELIPATDGVSQTLSVFERDGHWYAFSKSNEFLGDDLVFWTSSSPHGPFRAQPPVGTLPSGVARGELRYMPLAHPDILEEPGSVIVSYSRNSTDFGAVLRNPLLYRPKFIRVDLPAG</sequence>
<feature type="transmembrane region" description="Helical" evidence="1">
    <location>
        <begin position="158"/>
        <end position="178"/>
    </location>
</feature>
<dbReference type="STRING" id="1844.UG56_007525"/>
<name>A0A1J4N7P2_9ACTN</name>
<proteinExistence type="predicted"/>
<keyword evidence="1" id="KW-0812">Transmembrane</keyword>
<feature type="transmembrane region" description="Helical" evidence="1">
    <location>
        <begin position="317"/>
        <end position="338"/>
    </location>
</feature>
<protein>
    <recommendedName>
        <fullName evidence="4">DUF4185 domain-containing protein</fullName>
    </recommendedName>
</protein>
<dbReference type="Proteomes" id="UP000033772">
    <property type="component" value="Unassembled WGS sequence"/>
</dbReference>
<dbReference type="EMBL" id="JZDQ02000008">
    <property type="protein sequence ID" value="OIJ27524.1"/>
    <property type="molecule type" value="Genomic_DNA"/>
</dbReference>
<comment type="caution">
    <text evidence="2">The sequence shown here is derived from an EMBL/GenBank/DDBJ whole genome shotgun (WGS) entry which is preliminary data.</text>
</comment>
<gene>
    <name evidence="2" type="ORF">UG56_007525</name>
</gene>
<keyword evidence="1" id="KW-0472">Membrane</keyword>
<feature type="transmembrane region" description="Helical" evidence="1">
    <location>
        <begin position="190"/>
        <end position="208"/>
    </location>
</feature>
<keyword evidence="3" id="KW-1185">Reference proteome</keyword>
<feature type="transmembrane region" description="Helical" evidence="1">
    <location>
        <begin position="215"/>
        <end position="235"/>
    </location>
</feature>
<evidence type="ECO:0000313" key="2">
    <source>
        <dbReference type="EMBL" id="OIJ27524.1"/>
    </source>
</evidence>
<organism evidence="2 3">
    <name type="scientific">Nocardioides luteus</name>
    <dbReference type="NCBI Taxonomy" id="1844"/>
    <lineage>
        <taxon>Bacteria</taxon>
        <taxon>Bacillati</taxon>
        <taxon>Actinomycetota</taxon>
        <taxon>Actinomycetes</taxon>
        <taxon>Propionibacteriales</taxon>
        <taxon>Nocardioidaceae</taxon>
        <taxon>Nocardioides</taxon>
    </lineage>
</organism>
<evidence type="ECO:0000313" key="3">
    <source>
        <dbReference type="Proteomes" id="UP000033772"/>
    </source>
</evidence>
<accession>A0A1J4N7P2</accession>
<feature type="transmembrane region" description="Helical" evidence="1">
    <location>
        <begin position="272"/>
        <end position="297"/>
    </location>
</feature>
<evidence type="ECO:0000256" key="1">
    <source>
        <dbReference type="SAM" id="Phobius"/>
    </source>
</evidence>
<reference evidence="2" key="1">
    <citation type="submission" date="2016-10" db="EMBL/GenBank/DDBJ databases">
        <title>Draft Genome Sequence of Nocardioides luteus Strain BAFB, an Alkane-Degrading Bacterium Isolated from JP-7 Polluted Soil.</title>
        <authorList>
            <person name="Brown L."/>
            <person name="Ruiz O.N."/>
            <person name="Gunasekera T."/>
        </authorList>
    </citation>
    <scope>NUCLEOTIDE SEQUENCE [LARGE SCALE GENOMIC DNA]</scope>
    <source>
        <strain evidence="2">BAFB</strain>
    </source>
</reference>
<feature type="transmembrane region" description="Helical" evidence="1">
    <location>
        <begin position="126"/>
        <end position="151"/>
    </location>
</feature>
<dbReference type="AlphaFoldDB" id="A0A1J4N7P2"/>
<keyword evidence="1" id="KW-1133">Transmembrane helix</keyword>